<name>A0A383DZJ8_9ZZZZ</name>
<evidence type="ECO:0000313" key="1">
    <source>
        <dbReference type="EMBL" id="SVE49997.1"/>
    </source>
</evidence>
<dbReference type="AlphaFoldDB" id="A0A383DZJ8"/>
<accession>A0A383DZJ8</accession>
<reference evidence="1" key="1">
    <citation type="submission" date="2018-05" db="EMBL/GenBank/DDBJ databases">
        <authorList>
            <person name="Lanie J.A."/>
            <person name="Ng W.-L."/>
            <person name="Kazmierczak K.M."/>
            <person name="Andrzejewski T.M."/>
            <person name="Davidsen T.M."/>
            <person name="Wayne K.J."/>
            <person name="Tettelin H."/>
            <person name="Glass J.I."/>
            <person name="Rusch D."/>
            <person name="Podicherti R."/>
            <person name="Tsui H.-C.T."/>
            <person name="Winkler M.E."/>
        </authorList>
    </citation>
    <scope>NUCLEOTIDE SEQUENCE</scope>
</reference>
<dbReference type="EMBL" id="UINC01221595">
    <property type="protein sequence ID" value="SVE49997.1"/>
    <property type="molecule type" value="Genomic_DNA"/>
</dbReference>
<gene>
    <name evidence="1" type="ORF">METZ01_LOCUS502851</name>
</gene>
<protein>
    <submittedName>
        <fullName evidence="1">Uncharacterized protein</fullName>
    </submittedName>
</protein>
<organism evidence="1">
    <name type="scientific">marine metagenome</name>
    <dbReference type="NCBI Taxonomy" id="408172"/>
    <lineage>
        <taxon>unclassified sequences</taxon>
        <taxon>metagenomes</taxon>
        <taxon>ecological metagenomes</taxon>
    </lineage>
</organism>
<sequence>RRGMSRGYIKNPKLFLFDFVKLLTWKGILTRSHHTSHTKFYAKADAV</sequence>
<proteinExistence type="predicted"/>
<feature type="non-terminal residue" evidence="1">
    <location>
        <position position="1"/>
    </location>
</feature>